<dbReference type="PANTHER" id="PTHR43206">
    <property type="entry name" value="AMINOTRANSFERASE"/>
    <property type="match status" value="1"/>
</dbReference>
<reference evidence="7" key="1">
    <citation type="journal article" date="2019" name="Int. J. Syst. Evol. Microbiol.">
        <title>Halobacteriovorax valvorus sp. nov., a novel prokaryotic predator isolated from coastal seawater of China.</title>
        <authorList>
            <person name="Chen M.-X."/>
        </authorList>
    </citation>
    <scope>NUCLEOTIDE SEQUENCE [LARGE SCALE GENOMIC DNA]</scope>
    <source>
        <strain evidence="7">BL9</strain>
    </source>
</reference>
<evidence type="ECO:0000256" key="3">
    <source>
        <dbReference type="ARBA" id="ARBA00022576"/>
    </source>
</evidence>
<dbReference type="InterPro" id="IPR015421">
    <property type="entry name" value="PyrdxlP-dep_Trfase_major"/>
</dbReference>
<dbReference type="GO" id="GO:0008483">
    <property type="term" value="F:transaminase activity"/>
    <property type="evidence" value="ECO:0007669"/>
    <property type="project" value="UniProtKB-KW"/>
</dbReference>
<name>A0ABY0ICP5_9BACT</name>
<comment type="caution">
    <text evidence="6">The sequence shown here is derived from an EMBL/GenBank/DDBJ whole genome shotgun (WGS) entry which is preliminary data.</text>
</comment>
<evidence type="ECO:0000313" key="6">
    <source>
        <dbReference type="EMBL" id="RZF20442.1"/>
    </source>
</evidence>
<keyword evidence="7" id="KW-1185">Reference proteome</keyword>
<dbReference type="Pfam" id="PF00202">
    <property type="entry name" value="Aminotran_3"/>
    <property type="match status" value="1"/>
</dbReference>
<keyword evidence="5" id="KW-0663">Pyridoxal phosphate</keyword>
<dbReference type="Gene3D" id="3.90.1150.10">
    <property type="entry name" value="Aspartate Aminotransferase, domain 1"/>
    <property type="match status" value="1"/>
</dbReference>
<keyword evidence="4" id="KW-0808">Transferase</keyword>
<dbReference type="InterPro" id="IPR015424">
    <property type="entry name" value="PyrdxlP-dep_Trfase"/>
</dbReference>
<keyword evidence="3 6" id="KW-0032">Aminotransferase</keyword>
<dbReference type="RefSeq" id="WP_115363918.1">
    <property type="nucleotide sequence ID" value="NZ_QDKL01000004.1"/>
</dbReference>
<dbReference type="Proteomes" id="UP000443582">
    <property type="component" value="Unassembled WGS sequence"/>
</dbReference>
<dbReference type="PANTHER" id="PTHR43206:SF2">
    <property type="entry name" value="4-AMINOBUTYRATE AMINOTRANSFERASE GABT"/>
    <property type="match status" value="1"/>
</dbReference>
<evidence type="ECO:0000256" key="2">
    <source>
        <dbReference type="ARBA" id="ARBA00008954"/>
    </source>
</evidence>
<sequence>MEVKLISNKSHEHAKKKLSSMYQDNFTPAEKKEYIPAHNFSQGPYFAMETDKEGQPEYLLDAASQIATLGLGFNATPLFGTLMHQSAWTGNYQDSTFLEIAHSFEKLLQRKASNKKLKAVYVNSGAEANETALIMAYKSRYNKDAKKIMAFEGSFHGRFLSTLFSTWNPAKREPYQIPGHETTFIKYPETKSDNFILQLDNEWLKLWENPYAKDFDTKLDKFKSNADDLLKSEIDSLEELKQTFQSGEHFAILVEPMQCEGGDRYSTNRFHNALNLLAKSYKVAVIYDEVQTGFHLGLDFFWHRTFNLKDSQGNQLNPEFITCAKKAQSGIVLTENPLWLNNEFQTSSVIRGYYQAIALDQNRLKIKEIQDYTKEKLSKLVSEWEQLSAPRCFGLAFAFDLSNKDDIPAFIKNRFDLGLLYYQAGENTLRFRLNTAWTFTDIDYLFNAIDEIAKRVYKGEHNQIEFKTKKEVNIQNEYKWHEQLIKSLQGKLDTKEAKSFSNEFFKDTFNATLIDIDKDNFKKYKGQIEEIQKAIYEPTRQTEIEKFEKIAKCDDSLAIGLLSEDEELIGISFAGKISHFPHESGLRLLKHFNNPKALYMLDTTIVKKRQTNGMGKYLKYALSTIAASSGFEYIYGRNRDIHAGAMLSINCSLGAIIETILEENYLDDVDFRDVIIYRQNLKWNNENVKLSSSPILNTPSFNDMGTLVNKVCLSNFIDESFMSNMKHFKAIAPKELQHFFSASGHSECVDKIYKSILIKNGKKRTKVLSLDNDYFGKQSFMSATLSGKIDFYPNAKAQSLADLKEELDKGEYLALFIGDRLEEFSTQELNEIIEYSHKNATKVVFNESVYFHKNKKMLSAENGITPDASYIHFGGQIGLCMLKDEVYESKPLMMISTWDGDAYALAQAYQYLTSNTPKKEFKCFEDISYEFGLKAPSDFGNSGKWFFTC</sequence>
<gene>
    <name evidence="6" type="ORF">DAY19_14880</name>
</gene>
<comment type="cofactor">
    <cofactor evidence="1">
        <name>pyridoxal 5'-phosphate</name>
        <dbReference type="ChEBI" id="CHEBI:597326"/>
    </cofactor>
</comment>
<evidence type="ECO:0000256" key="1">
    <source>
        <dbReference type="ARBA" id="ARBA00001933"/>
    </source>
</evidence>
<dbReference type="Gene3D" id="3.40.640.10">
    <property type="entry name" value="Type I PLP-dependent aspartate aminotransferase-like (Major domain)"/>
    <property type="match status" value="1"/>
</dbReference>
<dbReference type="InterPro" id="IPR015422">
    <property type="entry name" value="PyrdxlP-dep_Trfase_small"/>
</dbReference>
<dbReference type="SUPFAM" id="SSF53383">
    <property type="entry name" value="PLP-dependent transferases"/>
    <property type="match status" value="1"/>
</dbReference>
<comment type="similarity">
    <text evidence="2">Belongs to the class-III pyridoxal-phosphate-dependent aminotransferase family.</text>
</comment>
<proteinExistence type="inferred from homology"/>
<dbReference type="InterPro" id="IPR005814">
    <property type="entry name" value="Aminotrans_3"/>
</dbReference>
<evidence type="ECO:0000256" key="5">
    <source>
        <dbReference type="ARBA" id="ARBA00022898"/>
    </source>
</evidence>
<dbReference type="EMBL" id="QDKL01000004">
    <property type="protein sequence ID" value="RZF20442.1"/>
    <property type="molecule type" value="Genomic_DNA"/>
</dbReference>
<evidence type="ECO:0000313" key="7">
    <source>
        <dbReference type="Proteomes" id="UP000443582"/>
    </source>
</evidence>
<evidence type="ECO:0000256" key="4">
    <source>
        <dbReference type="ARBA" id="ARBA00022679"/>
    </source>
</evidence>
<organism evidence="6 7">
    <name type="scientific">Halobacteriovorax vibrionivorans</name>
    <dbReference type="NCBI Taxonomy" id="2152716"/>
    <lineage>
        <taxon>Bacteria</taxon>
        <taxon>Pseudomonadati</taxon>
        <taxon>Bdellovibrionota</taxon>
        <taxon>Bacteriovoracia</taxon>
        <taxon>Bacteriovoracales</taxon>
        <taxon>Halobacteriovoraceae</taxon>
        <taxon>Halobacteriovorax</taxon>
    </lineage>
</organism>
<protein>
    <submittedName>
        <fullName evidence="6">Aminotransferase class III-fold pyridoxal phosphate-dependent enzyme</fullName>
    </submittedName>
</protein>
<accession>A0ABY0ICP5</accession>